<reference evidence="12 13" key="1">
    <citation type="submission" date="2023-07" db="EMBL/GenBank/DDBJ databases">
        <authorList>
            <person name="Peeters C."/>
        </authorList>
    </citation>
    <scope>NUCLEOTIDE SEQUENCE [LARGE SCALE GENOMIC DNA]</scope>
    <source>
        <strain evidence="12 13">LMG 18091</strain>
    </source>
</reference>
<evidence type="ECO:0000256" key="9">
    <source>
        <dbReference type="PROSITE-ProRule" id="PRU01091"/>
    </source>
</evidence>
<dbReference type="InterPro" id="IPR016032">
    <property type="entry name" value="Sig_transdc_resp-reg_C-effctor"/>
</dbReference>
<dbReference type="AlphaFoldDB" id="A0AAD2EMR1"/>
<keyword evidence="2" id="KW-0963">Cytoplasm</keyword>
<dbReference type="EMBL" id="CATWAF010000002">
    <property type="protein sequence ID" value="CAJ0693331.1"/>
    <property type="molecule type" value="Genomic_DNA"/>
</dbReference>
<evidence type="ECO:0000313" key="12">
    <source>
        <dbReference type="EMBL" id="CAJ0693331.1"/>
    </source>
</evidence>
<evidence type="ECO:0000256" key="5">
    <source>
        <dbReference type="ARBA" id="ARBA00023015"/>
    </source>
</evidence>
<dbReference type="CDD" id="cd00383">
    <property type="entry name" value="trans_reg_C"/>
    <property type="match status" value="1"/>
</dbReference>
<keyword evidence="3 8" id="KW-0597">Phosphoprotein</keyword>
<evidence type="ECO:0000256" key="3">
    <source>
        <dbReference type="ARBA" id="ARBA00022553"/>
    </source>
</evidence>
<organism evidence="12 13">
    <name type="scientific">Ralstonia wenshanensis</name>
    <dbReference type="NCBI Taxonomy" id="2842456"/>
    <lineage>
        <taxon>Bacteria</taxon>
        <taxon>Pseudomonadati</taxon>
        <taxon>Pseudomonadota</taxon>
        <taxon>Betaproteobacteria</taxon>
        <taxon>Burkholderiales</taxon>
        <taxon>Burkholderiaceae</taxon>
        <taxon>Ralstonia</taxon>
    </lineage>
</organism>
<dbReference type="Gene3D" id="1.10.10.10">
    <property type="entry name" value="Winged helix-like DNA-binding domain superfamily/Winged helix DNA-binding domain"/>
    <property type="match status" value="1"/>
</dbReference>
<dbReference type="GO" id="GO:0032993">
    <property type="term" value="C:protein-DNA complex"/>
    <property type="evidence" value="ECO:0007669"/>
    <property type="project" value="TreeGrafter"/>
</dbReference>
<keyword evidence="4" id="KW-0902">Two-component regulatory system</keyword>
<feature type="modified residue" description="4-aspartylphosphate" evidence="8">
    <location>
        <position position="51"/>
    </location>
</feature>
<evidence type="ECO:0000259" key="10">
    <source>
        <dbReference type="PROSITE" id="PS50110"/>
    </source>
</evidence>
<dbReference type="GO" id="GO:0005829">
    <property type="term" value="C:cytosol"/>
    <property type="evidence" value="ECO:0007669"/>
    <property type="project" value="TreeGrafter"/>
</dbReference>
<dbReference type="RefSeq" id="WP_316869432.1">
    <property type="nucleotide sequence ID" value="NZ_CATWAF010000002.1"/>
</dbReference>
<dbReference type="InterPro" id="IPR001867">
    <property type="entry name" value="OmpR/PhoB-type_DNA-bd"/>
</dbReference>
<dbReference type="Proteomes" id="UP001189915">
    <property type="component" value="Unassembled WGS sequence"/>
</dbReference>
<feature type="DNA-binding region" description="OmpR/PhoB-type" evidence="9">
    <location>
        <begin position="129"/>
        <end position="228"/>
    </location>
</feature>
<dbReference type="Gene3D" id="3.40.50.2300">
    <property type="match status" value="1"/>
</dbReference>
<feature type="domain" description="OmpR/PhoB-type" evidence="11">
    <location>
        <begin position="129"/>
        <end position="228"/>
    </location>
</feature>
<keyword evidence="6 9" id="KW-0238">DNA-binding</keyword>
<keyword evidence="7" id="KW-0804">Transcription</keyword>
<dbReference type="PROSITE" id="PS50110">
    <property type="entry name" value="RESPONSE_REGULATORY"/>
    <property type="match status" value="1"/>
</dbReference>
<comment type="caution">
    <text evidence="12">The sequence shown here is derived from an EMBL/GenBank/DDBJ whole genome shotgun (WGS) entry which is preliminary data.</text>
</comment>
<sequence>MKFAVLTTNPSSFTYIAACLSSQGVTCVRFDDALALMRIGHTEAFQVVMIDAQQFGSAARLLLSGRGRNANLCRPTLVFGDFASRHEILDAFDAGIDDVISGHFTAEELCARVQRILRGAGKSTQVAIDTQLAAGPYRLCRLTRTATLHGVPIRLTAREFATAWLLFSSSGSFLSRQQIASAVWGTDASIAERSIEQHIYKLRKKLGFGQATGVELKTVYSRGYQLAVQPAAEQSEGIDPNAKLAA</sequence>
<dbReference type="InterPro" id="IPR039420">
    <property type="entry name" value="WalR-like"/>
</dbReference>
<evidence type="ECO:0000313" key="13">
    <source>
        <dbReference type="Proteomes" id="UP001189915"/>
    </source>
</evidence>
<evidence type="ECO:0000256" key="7">
    <source>
        <dbReference type="ARBA" id="ARBA00023163"/>
    </source>
</evidence>
<dbReference type="GO" id="GO:0006355">
    <property type="term" value="P:regulation of DNA-templated transcription"/>
    <property type="evidence" value="ECO:0007669"/>
    <property type="project" value="InterPro"/>
</dbReference>
<dbReference type="SMART" id="SM00862">
    <property type="entry name" value="Trans_reg_C"/>
    <property type="match status" value="1"/>
</dbReference>
<evidence type="ECO:0000259" key="11">
    <source>
        <dbReference type="PROSITE" id="PS51755"/>
    </source>
</evidence>
<dbReference type="InterPro" id="IPR011006">
    <property type="entry name" value="CheY-like_superfamily"/>
</dbReference>
<feature type="domain" description="Response regulatory" evidence="10">
    <location>
        <begin position="2"/>
        <end position="117"/>
    </location>
</feature>
<dbReference type="SUPFAM" id="SSF46894">
    <property type="entry name" value="C-terminal effector domain of the bipartite response regulators"/>
    <property type="match status" value="1"/>
</dbReference>
<dbReference type="InterPro" id="IPR036388">
    <property type="entry name" value="WH-like_DNA-bd_sf"/>
</dbReference>
<keyword evidence="5" id="KW-0805">Transcription regulation</keyword>
<evidence type="ECO:0000256" key="8">
    <source>
        <dbReference type="PROSITE-ProRule" id="PRU00169"/>
    </source>
</evidence>
<dbReference type="PROSITE" id="PS51755">
    <property type="entry name" value="OMPR_PHOB"/>
    <property type="match status" value="1"/>
</dbReference>
<dbReference type="PANTHER" id="PTHR48111:SF35">
    <property type="entry name" value="TRANSCRIPTIONAL REGULATORY PROTEIN QSEB"/>
    <property type="match status" value="1"/>
</dbReference>
<gene>
    <name evidence="12" type="ORF">LMG18091_01764</name>
</gene>
<comment type="subcellular location">
    <subcellularLocation>
        <location evidence="1">Cytoplasm</location>
    </subcellularLocation>
</comment>
<dbReference type="Pfam" id="PF00486">
    <property type="entry name" value="Trans_reg_C"/>
    <property type="match status" value="1"/>
</dbReference>
<evidence type="ECO:0000256" key="4">
    <source>
        <dbReference type="ARBA" id="ARBA00023012"/>
    </source>
</evidence>
<evidence type="ECO:0000256" key="2">
    <source>
        <dbReference type="ARBA" id="ARBA00022490"/>
    </source>
</evidence>
<dbReference type="InterPro" id="IPR001789">
    <property type="entry name" value="Sig_transdc_resp-reg_receiver"/>
</dbReference>
<protein>
    <recommendedName>
        <fullName evidence="14">DNA-binding response regulator</fullName>
    </recommendedName>
</protein>
<evidence type="ECO:0000256" key="6">
    <source>
        <dbReference type="ARBA" id="ARBA00023125"/>
    </source>
</evidence>
<dbReference type="SUPFAM" id="SSF52172">
    <property type="entry name" value="CheY-like"/>
    <property type="match status" value="1"/>
</dbReference>
<accession>A0AAD2EMR1</accession>
<dbReference type="GO" id="GO:0000156">
    <property type="term" value="F:phosphorelay response regulator activity"/>
    <property type="evidence" value="ECO:0007669"/>
    <property type="project" value="TreeGrafter"/>
</dbReference>
<evidence type="ECO:0008006" key="14">
    <source>
        <dbReference type="Google" id="ProtNLM"/>
    </source>
</evidence>
<dbReference type="PANTHER" id="PTHR48111">
    <property type="entry name" value="REGULATOR OF RPOS"/>
    <property type="match status" value="1"/>
</dbReference>
<evidence type="ECO:0000256" key="1">
    <source>
        <dbReference type="ARBA" id="ARBA00004496"/>
    </source>
</evidence>
<keyword evidence="13" id="KW-1185">Reference proteome</keyword>
<dbReference type="GO" id="GO:0000976">
    <property type="term" value="F:transcription cis-regulatory region binding"/>
    <property type="evidence" value="ECO:0007669"/>
    <property type="project" value="TreeGrafter"/>
</dbReference>
<name>A0AAD2EMR1_9RALS</name>
<proteinExistence type="predicted"/>